<dbReference type="Proteomes" id="UP000618460">
    <property type="component" value="Unassembled WGS sequence"/>
</dbReference>
<feature type="domain" description="Smf/DprA SLOG" evidence="2">
    <location>
        <begin position="79"/>
        <end position="288"/>
    </location>
</feature>
<evidence type="ECO:0000256" key="1">
    <source>
        <dbReference type="ARBA" id="ARBA00006525"/>
    </source>
</evidence>
<comment type="caution">
    <text evidence="3">The sequence shown here is derived from an EMBL/GenBank/DDBJ whole genome shotgun (WGS) entry which is preliminary data.</text>
</comment>
<evidence type="ECO:0000313" key="4">
    <source>
        <dbReference type="Proteomes" id="UP000618460"/>
    </source>
</evidence>
<evidence type="ECO:0000259" key="2">
    <source>
        <dbReference type="Pfam" id="PF02481"/>
    </source>
</evidence>
<comment type="similarity">
    <text evidence="1">Belongs to the DprA/Smf family.</text>
</comment>
<name>A0A917WQS2_9BACI</name>
<evidence type="ECO:0000313" key="3">
    <source>
        <dbReference type="EMBL" id="GGM21302.1"/>
    </source>
</evidence>
<dbReference type="NCBIfam" id="TIGR00732">
    <property type="entry name" value="dprA"/>
    <property type="match status" value="1"/>
</dbReference>
<dbReference type="SUPFAM" id="SSF102405">
    <property type="entry name" value="MCP/YpsA-like"/>
    <property type="match status" value="1"/>
</dbReference>
<dbReference type="PANTHER" id="PTHR43022">
    <property type="entry name" value="PROTEIN SMF"/>
    <property type="match status" value="1"/>
</dbReference>
<dbReference type="GO" id="GO:0009294">
    <property type="term" value="P:DNA-mediated transformation"/>
    <property type="evidence" value="ECO:0007669"/>
    <property type="project" value="InterPro"/>
</dbReference>
<dbReference type="PANTHER" id="PTHR43022:SF1">
    <property type="entry name" value="PROTEIN SMF"/>
    <property type="match status" value="1"/>
</dbReference>
<dbReference type="Pfam" id="PF02481">
    <property type="entry name" value="DNA_processg_A"/>
    <property type="match status" value="1"/>
</dbReference>
<sequence>MNTQKLRLIHLHSSTATTRPLIHKLLKQDPTLTHLYELTPNEISLWYHVPSDRATKLHQDLHNNRKIEQIYQYLKTYHIWTIFDKDYPLSLRLIPDPPIVLYGLGNREFLNHNPILSVVGTRNPSSEAKRKMHYILSPLAQQNWLFASGMAVGIDGYAHKIACHYKGKTIAVLGGGLKHIYPKKHQDLFKQLVQEHLVVSEYPPDFLPQRYYFPERNRIISGLGFGTIVIEAKIKSGSLITVDQALEQGREVYAVPGTPWFEQVDGCHKMIQDGAKLVRNTYDLVDEWEQIEGKWCRTLSEIKQKIHQFNL</sequence>
<keyword evidence="4" id="KW-1185">Reference proteome</keyword>
<dbReference type="RefSeq" id="WP_117151775.1">
    <property type="nucleotide sequence ID" value="NZ_BMLG01000001.1"/>
</dbReference>
<dbReference type="EMBL" id="BMLG01000001">
    <property type="protein sequence ID" value="GGM21302.1"/>
    <property type="molecule type" value="Genomic_DNA"/>
</dbReference>
<dbReference type="Gene3D" id="3.40.50.450">
    <property type="match status" value="1"/>
</dbReference>
<dbReference type="InterPro" id="IPR057666">
    <property type="entry name" value="DrpA_SLOG"/>
</dbReference>
<proteinExistence type="inferred from homology"/>
<dbReference type="OrthoDB" id="9785707at2"/>
<gene>
    <name evidence="3" type="ORF">GCM10011351_03940</name>
</gene>
<reference evidence="3" key="2">
    <citation type="submission" date="2020-09" db="EMBL/GenBank/DDBJ databases">
        <authorList>
            <person name="Sun Q."/>
            <person name="Zhou Y."/>
        </authorList>
    </citation>
    <scope>NUCLEOTIDE SEQUENCE</scope>
    <source>
        <strain evidence="3">CGMCC 1.6333</strain>
    </source>
</reference>
<reference evidence="3" key="1">
    <citation type="journal article" date="2014" name="Int. J. Syst. Evol. Microbiol.">
        <title>Complete genome sequence of Corynebacterium casei LMG S-19264T (=DSM 44701T), isolated from a smear-ripened cheese.</title>
        <authorList>
            <consortium name="US DOE Joint Genome Institute (JGI-PGF)"/>
            <person name="Walter F."/>
            <person name="Albersmeier A."/>
            <person name="Kalinowski J."/>
            <person name="Ruckert C."/>
        </authorList>
    </citation>
    <scope>NUCLEOTIDE SEQUENCE</scope>
    <source>
        <strain evidence="3">CGMCC 1.6333</strain>
    </source>
</reference>
<organism evidence="3 4">
    <name type="scientific">Paraliobacillus quinghaiensis</name>
    <dbReference type="NCBI Taxonomy" id="470815"/>
    <lineage>
        <taxon>Bacteria</taxon>
        <taxon>Bacillati</taxon>
        <taxon>Bacillota</taxon>
        <taxon>Bacilli</taxon>
        <taxon>Bacillales</taxon>
        <taxon>Bacillaceae</taxon>
        <taxon>Paraliobacillus</taxon>
    </lineage>
</organism>
<protein>
    <submittedName>
        <fullName evidence="3">DNA processing protein DprA</fullName>
    </submittedName>
</protein>
<dbReference type="AlphaFoldDB" id="A0A917WQS2"/>
<accession>A0A917WQS2</accession>
<dbReference type="InterPro" id="IPR003488">
    <property type="entry name" value="DprA"/>
</dbReference>